<protein>
    <recommendedName>
        <fullName evidence="4">Competence protein</fullName>
    </recommendedName>
</protein>
<dbReference type="Proteomes" id="UP001178888">
    <property type="component" value="Unassembled WGS sequence"/>
</dbReference>
<evidence type="ECO:0000313" key="3">
    <source>
        <dbReference type="Proteomes" id="UP001178888"/>
    </source>
</evidence>
<gene>
    <name evidence="2" type="ORF">RCG21_09040</name>
</gene>
<evidence type="ECO:0000313" key="2">
    <source>
        <dbReference type="EMBL" id="MDQ6596518.1"/>
    </source>
</evidence>
<name>A0AA90TVL7_9BACI</name>
<feature type="region of interest" description="Disordered" evidence="1">
    <location>
        <begin position="1"/>
        <end position="24"/>
    </location>
</feature>
<keyword evidence="3" id="KW-1185">Reference proteome</keyword>
<accession>A0AA90TVL7</accession>
<evidence type="ECO:0000256" key="1">
    <source>
        <dbReference type="SAM" id="MobiDB-lite"/>
    </source>
</evidence>
<dbReference type="AlphaFoldDB" id="A0AA90TVL7"/>
<proteinExistence type="predicted"/>
<evidence type="ECO:0008006" key="4">
    <source>
        <dbReference type="Google" id="ProtNLM"/>
    </source>
</evidence>
<dbReference type="RefSeq" id="WP_165976391.1">
    <property type="nucleotide sequence ID" value="NZ_JARMCE010000025.1"/>
</dbReference>
<reference evidence="2" key="1">
    <citation type="submission" date="2023-08" db="EMBL/GenBank/DDBJ databases">
        <title>Nitrogen cycling bacteria in agricultural field soils.</title>
        <authorList>
            <person name="Jang J."/>
        </authorList>
    </citation>
    <scope>NUCLEOTIDE SEQUENCE</scope>
    <source>
        <strain evidence="2">PS3-36</strain>
    </source>
</reference>
<organism evidence="2 3">
    <name type="scientific">Bacillus salipaludis</name>
    <dbReference type="NCBI Taxonomy" id="2547811"/>
    <lineage>
        <taxon>Bacteria</taxon>
        <taxon>Bacillati</taxon>
        <taxon>Bacillota</taxon>
        <taxon>Bacilli</taxon>
        <taxon>Bacillales</taxon>
        <taxon>Bacillaceae</taxon>
        <taxon>Bacillus</taxon>
    </lineage>
</organism>
<sequence length="50" mass="5639">MGKRNKSKRFVQQGKDTVSKHAERIPYHMTYAEAEAQKMSNVQDSSLGGI</sequence>
<comment type="caution">
    <text evidence="2">The sequence shown here is derived from an EMBL/GenBank/DDBJ whole genome shotgun (WGS) entry which is preliminary data.</text>
</comment>
<dbReference type="EMBL" id="JAVGVR010000001">
    <property type="protein sequence ID" value="MDQ6596518.1"/>
    <property type="molecule type" value="Genomic_DNA"/>
</dbReference>